<dbReference type="STRING" id="675824.A0A1E3PYG9"/>
<comment type="catalytic activity">
    <reaction evidence="12">
        <text>a 5'-end (N(7)-methyl 5'-triphosphoguanosine)-ribonucleoside in mRNA + H2O = N(7)-methyl-GMP + a 5'-end diphospho-ribonucleoside in mRNA + 2 H(+)</text>
        <dbReference type="Rhea" id="RHEA:65388"/>
        <dbReference type="Rhea" id="RHEA-COMP:17165"/>
        <dbReference type="Rhea" id="RHEA-COMP:17167"/>
        <dbReference type="ChEBI" id="CHEBI:15377"/>
        <dbReference type="ChEBI" id="CHEBI:15378"/>
        <dbReference type="ChEBI" id="CHEBI:58285"/>
        <dbReference type="ChEBI" id="CHEBI:156461"/>
        <dbReference type="ChEBI" id="CHEBI:167616"/>
        <dbReference type="EC" id="3.6.1.59"/>
    </reaction>
</comment>
<dbReference type="InterPro" id="IPR036265">
    <property type="entry name" value="HIT-like_sf"/>
</dbReference>
<name>A0A1E3PYG9_LIPST</name>
<feature type="binding site" evidence="14">
    <location>
        <position position="182"/>
    </location>
    <ligand>
        <name>substrate</name>
    </ligand>
</feature>
<evidence type="ECO:0000256" key="3">
    <source>
        <dbReference type="ARBA" id="ARBA00010208"/>
    </source>
</evidence>
<evidence type="ECO:0000313" key="15">
    <source>
        <dbReference type="EMBL" id="ODQ70446.1"/>
    </source>
</evidence>
<dbReference type="GO" id="GO:0140932">
    <property type="term" value="F:5'-(N(7)-methyl 5'-triphosphoguanosine)-[mRNA] diphosphatase activity"/>
    <property type="evidence" value="ECO:0007669"/>
    <property type="project" value="UniProtKB-EC"/>
</dbReference>
<feature type="binding site" evidence="14">
    <location>
        <begin position="246"/>
        <end position="257"/>
    </location>
    <ligand>
        <name>substrate</name>
    </ligand>
</feature>
<sequence length="319" mass="36504">MASDEAHDLTSVESVQLIRQFQFEKVLNHDTRSKSINILGTINSTPAIVTAEKTAFAAHDEAAIANLLTVENGFPSIRLLDRNDIYRWYMAVLVQDLETSPGAKVSLIWPATKTHVEKYGKQRRRVIRETPELYRKILLPYIEKMRGDRIQWVYNILSHKVEADRIVYENPDPQQGFILLPDLKWDRTTMDSVYLVAIVHRRDIASIRDLNKSHIAWLKSVHSEIIQAATQTYTVISATQLRVYVHYLPSYYHFHIHVTNVEHDAGDGAAVGKAIMLSDLIARLEEMSDEVYGFANSTFTYLLGENSELWKDAYASVID</sequence>
<evidence type="ECO:0000256" key="10">
    <source>
        <dbReference type="ARBA" id="ARBA00029885"/>
    </source>
</evidence>
<dbReference type="SUPFAM" id="SSF54197">
    <property type="entry name" value="HIT-like"/>
    <property type="match status" value="1"/>
</dbReference>
<dbReference type="PANTHER" id="PTHR12978:SF0">
    <property type="entry name" value="M7GPPPX DIPHOSPHATASE"/>
    <property type="match status" value="1"/>
</dbReference>
<evidence type="ECO:0000256" key="5">
    <source>
        <dbReference type="ARBA" id="ARBA00015636"/>
    </source>
</evidence>
<dbReference type="Gene3D" id="3.30.428.10">
    <property type="entry name" value="HIT-like"/>
    <property type="match status" value="1"/>
</dbReference>
<keyword evidence="8" id="KW-0378">Hydrolase</keyword>
<proteinExistence type="inferred from homology"/>
<evidence type="ECO:0000256" key="11">
    <source>
        <dbReference type="ARBA" id="ARBA00030609"/>
    </source>
</evidence>
<dbReference type="Pfam" id="PF11969">
    <property type="entry name" value="DcpS_C"/>
    <property type="match status" value="1"/>
</dbReference>
<dbReference type="Gene3D" id="3.30.200.40">
    <property type="entry name" value="Scavenger mRNA decapping enzyme, N-terminal domain"/>
    <property type="match status" value="1"/>
</dbReference>
<evidence type="ECO:0000256" key="14">
    <source>
        <dbReference type="PIRSR" id="PIRSR028973-2"/>
    </source>
</evidence>
<dbReference type="PANTHER" id="PTHR12978">
    <property type="entry name" value="HISTIDINE TRIAD HIT PROTEIN MEMBER"/>
    <property type="match status" value="1"/>
</dbReference>
<dbReference type="OrthoDB" id="10264956at2759"/>
<evidence type="ECO:0000256" key="13">
    <source>
        <dbReference type="PIRSR" id="PIRSR028973-1"/>
    </source>
</evidence>
<keyword evidence="9" id="KW-0539">Nucleus</keyword>
<dbReference type="EMBL" id="KV454300">
    <property type="protein sequence ID" value="ODQ70446.1"/>
    <property type="molecule type" value="Genomic_DNA"/>
</dbReference>
<dbReference type="GO" id="GO:0005634">
    <property type="term" value="C:nucleus"/>
    <property type="evidence" value="ECO:0007669"/>
    <property type="project" value="UniProtKB-SubCell"/>
</dbReference>
<evidence type="ECO:0000256" key="1">
    <source>
        <dbReference type="ARBA" id="ARBA00004123"/>
    </source>
</evidence>
<evidence type="ECO:0000256" key="12">
    <source>
        <dbReference type="ARBA" id="ARBA00048222"/>
    </source>
</evidence>
<dbReference type="GO" id="GO:0000290">
    <property type="term" value="P:deadenylation-dependent decapping of nuclear-transcribed mRNA"/>
    <property type="evidence" value="ECO:0007669"/>
    <property type="project" value="EnsemblFungi"/>
</dbReference>
<keyword evidence="7" id="KW-0597">Phosphoprotein</keyword>
<dbReference type="SUPFAM" id="SSF102860">
    <property type="entry name" value="mRNA decapping enzyme DcpS N-terminal domain"/>
    <property type="match status" value="1"/>
</dbReference>
<dbReference type="InterPro" id="IPR011145">
    <property type="entry name" value="Scavenger_mRNA_decap_enz_N"/>
</dbReference>
<keyword evidence="16" id="KW-1185">Reference proteome</keyword>
<feature type="binding site" evidence="14">
    <location>
        <position position="162"/>
    </location>
    <ligand>
        <name>substrate</name>
    </ligand>
</feature>
<protein>
    <recommendedName>
        <fullName evidence="5">m7GpppX diphosphatase</fullName>
        <ecNumber evidence="4">3.6.1.59</ecNumber>
    </recommendedName>
    <alternativeName>
        <fullName evidence="11">Decapping scavenger enzyme</fullName>
    </alternativeName>
    <alternativeName>
        <fullName evidence="10">Scavenger mRNA-decapping enzyme DcpS</fullName>
    </alternativeName>
</protein>
<dbReference type="PROSITE" id="PS00892">
    <property type="entry name" value="HIT_1"/>
    <property type="match status" value="1"/>
</dbReference>
<comment type="similarity">
    <text evidence="3">Belongs to the HIT family.</text>
</comment>
<dbReference type="GO" id="GO:0000932">
    <property type="term" value="C:P-body"/>
    <property type="evidence" value="ECO:0007669"/>
    <property type="project" value="TreeGrafter"/>
</dbReference>
<organism evidence="15 16">
    <name type="scientific">Lipomyces starkeyi NRRL Y-11557</name>
    <dbReference type="NCBI Taxonomy" id="675824"/>
    <lineage>
        <taxon>Eukaryota</taxon>
        <taxon>Fungi</taxon>
        <taxon>Dikarya</taxon>
        <taxon>Ascomycota</taxon>
        <taxon>Saccharomycotina</taxon>
        <taxon>Lipomycetes</taxon>
        <taxon>Lipomycetales</taxon>
        <taxon>Lipomycetaceae</taxon>
        <taxon>Lipomyces</taxon>
    </lineage>
</organism>
<dbReference type="InterPro" id="IPR008594">
    <property type="entry name" value="DcpS/DCS2"/>
</dbReference>
<keyword evidence="6" id="KW-0963">Cytoplasm</keyword>
<evidence type="ECO:0000256" key="4">
    <source>
        <dbReference type="ARBA" id="ARBA00012520"/>
    </source>
</evidence>
<evidence type="ECO:0000256" key="7">
    <source>
        <dbReference type="ARBA" id="ARBA00022553"/>
    </source>
</evidence>
<dbReference type="EC" id="3.6.1.59" evidence="4"/>
<dbReference type="PIRSF" id="PIRSF028973">
    <property type="entry name" value="Scavenger_mRNA_decap_enz"/>
    <property type="match status" value="1"/>
</dbReference>
<dbReference type="AlphaFoldDB" id="A0A1E3PYG9"/>
<dbReference type="GO" id="GO:0000340">
    <property type="term" value="F:RNA 7-methylguanosine cap binding"/>
    <property type="evidence" value="ECO:0007669"/>
    <property type="project" value="EnsemblFungi"/>
</dbReference>
<evidence type="ECO:0000256" key="6">
    <source>
        <dbReference type="ARBA" id="ARBA00022490"/>
    </source>
</evidence>
<evidence type="ECO:0000256" key="8">
    <source>
        <dbReference type="ARBA" id="ARBA00022801"/>
    </source>
</evidence>
<evidence type="ECO:0000256" key="2">
    <source>
        <dbReference type="ARBA" id="ARBA00004496"/>
    </source>
</evidence>
<dbReference type="FunFam" id="3.30.428.10:FF:000006">
    <property type="entry name" value="m7GpppX diphosphatase"/>
    <property type="match status" value="1"/>
</dbReference>
<dbReference type="Pfam" id="PF05652">
    <property type="entry name" value="DcpS"/>
    <property type="match status" value="1"/>
</dbReference>
<evidence type="ECO:0000313" key="16">
    <source>
        <dbReference type="Proteomes" id="UP000094385"/>
    </source>
</evidence>
<gene>
    <name evidence="15" type="ORF">LIPSTDRAFT_98942</name>
</gene>
<reference evidence="15 16" key="1">
    <citation type="journal article" date="2016" name="Proc. Natl. Acad. Sci. U.S.A.">
        <title>Comparative genomics of biotechnologically important yeasts.</title>
        <authorList>
            <person name="Riley R."/>
            <person name="Haridas S."/>
            <person name="Wolfe K.H."/>
            <person name="Lopes M.R."/>
            <person name="Hittinger C.T."/>
            <person name="Goeker M."/>
            <person name="Salamov A.A."/>
            <person name="Wisecaver J.H."/>
            <person name="Long T.M."/>
            <person name="Calvey C.H."/>
            <person name="Aerts A.L."/>
            <person name="Barry K.W."/>
            <person name="Choi C."/>
            <person name="Clum A."/>
            <person name="Coughlan A.Y."/>
            <person name="Deshpande S."/>
            <person name="Douglass A.P."/>
            <person name="Hanson S.J."/>
            <person name="Klenk H.-P."/>
            <person name="LaButti K.M."/>
            <person name="Lapidus A."/>
            <person name="Lindquist E.A."/>
            <person name="Lipzen A.M."/>
            <person name="Meier-Kolthoff J.P."/>
            <person name="Ohm R.A."/>
            <person name="Otillar R.P."/>
            <person name="Pangilinan J.L."/>
            <person name="Peng Y."/>
            <person name="Rokas A."/>
            <person name="Rosa C.A."/>
            <person name="Scheuner C."/>
            <person name="Sibirny A.A."/>
            <person name="Slot J.C."/>
            <person name="Stielow J.B."/>
            <person name="Sun H."/>
            <person name="Kurtzman C.P."/>
            <person name="Blackwell M."/>
            <person name="Grigoriev I.V."/>
            <person name="Jeffries T.W."/>
        </authorList>
    </citation>
    <scope>NUCLEOTIDE SEQUENCE [LARGE SCALE GENOMIC DNA]</scope>
    <source>
        <strain evidence="15 16">NRRL Y-11557</strain>
    </source>
</reference>
<dbReference type="InterPro" id="IPR019808">
    <property type="entry name" value="Histidine_triad_CS"/>
</dbReference>
<evidence type="ECO:0000256" key="9">
    <source>
        <dbReference type="ARBA" id="ARBA00023242"/>
    </source>
</evidence>
<comment type="subcellular location">
    <subcellularLocation>
        <location evidence="2">Cytoplasm</location>
    </subcellularLocation>
    <subcellularLocation>
        <location evidence="1">Nucleus</location>
    </subcellularLocation>
</comment>
<dbReference type="Proteomes" id="UP000094385">
    <property type="component" value="Unassembled WGS sequence"/>
</dbReference>
<accession>A0A1E3PYG9</accession>
<feature type="binding site" evidence="14">
    <location>
        <position position="184"/>
    </location>
    <ligand>
        <name>substrate</name>
    </ligand>
</feature>
<feature type="active site" description="Nucleophile" evidence="13">
    <location>
        <position position="255"/>
    </location>
</feature>
<feature type="binding site" evidence="14">
    <location>
        <position position="152"/>
    </location>
    <ligand>
        <name>substrate</name>
    </ligand>
</feature>